<feature type="non-terminal residue" evidence="1">
    <location>
        <position position="45"/>
    </location>
</feature>
<dbReference type="EMBL" id="KK121071">
    <property type="protein sequence ID" value="KFM79668.1"/>
    <property type="molecule type" value="Genomic_DNA"/>
</dbReference>
<keyword evidence="2" id="KW-1185">Reference proteome</keyword>
<proteinExistence type="predicted"/>
<gene>
    <name evidence="1" type="ORF">X975_01008</name>
</gene>
<organism evidence="1 2">
    <name type="scientific">Stegodyphus mimosarum</name>
    <name type="common">African social velvet spider</name>
    <dbReference type="NCBI Taxonomy" id="407821"/>
    <lineage>
        <taxon>Eukaryota</taxon>
        <taxon>Metazoa</taxon>
        <taxon>Ecdysozoa</taxon>
        <taxon>Arthropoda</taxon>
        <taxon>Chelicerata</taxon>
        <taxon>Arachnida</taxon>
        <taxon>Araneae</taxon>
        <taxon>Araneomorphae</taxon>
        <taxon>Entelegynae</taxon>
        <taxon>Eresoidea</taxon>
        <taxon>Eresidae</taxon>
        <taxon>Stegodyphus</taxon>
    </lineage>
</organism>
<name>A0A087UQM9_STEMI</name>
<dbReference type="AlphaFoldDB" id="A0A087UQM9"/>
<reference evidence="1 2" key="1">
    <citation type="submission" date="2013-11" db="EMBL/GenBank/DDBJ databases">
        <title>Genome sequencing of Stegodyphus mimosarum.</title>
        <authorList>
            <person name="Bechsgaard J."/>
        </authorList>
    </citation>
    <scope>NUCLEOTIDE SEQUENCE [LARGE SCALE GENOMIC DNA]</scope>
</reference>
<evidence type="ECO:0000313" key="1">
    <source>
        <dbReference type="EMBL" id="KFM79668.1"/>
    </source>
</evidence>
<protein>
    <submittedName>
        <fullName evidence="1">Uncharacterized protein</fullName>
    </submittedName>
</protein>
<accession>A0A087UQM9</accession>
<evidence type="ECO:0000313" key="2">
    <source>
        <dbReference type="Proteomes" id="UP000054359"/>
    </source>
</evidence>
<sequence>MSFVTYKERSILYTDKLLIIIISYINHDHYKQFTLYSNTKQPTNL</sequence>
<dbReference type="Proteomes" id="UP000054359">
    <property type="component" value="Unassembled WGS sequence"/>
</dbReference>